<gene>
    <name evidence="1" type="ORF">RN001_005398</name>
</gene>
<comment type="caution">
    <text evidence="1">The sequence shown here is derived from an EMBL/GenBank/DDBJ whole genome shotgun (WGS) entry which is preliminary data.</text>
</comment>
<proteinExistence type="predicted"/>
<keyword evidence="2" id="KW-1185">Reference proteome</keyword>
<reference evidence="2" key="1">
    <citation type="submission" date="2023-01" db="EMBL/GenBank/DDBJ databases">
        <title>Key to firefly adult light organ development and bioluminescence: homeobox transcription factors regulate luciferase expression and transportation to peroxisome.</title>
        <authorList>
            <person name="Fu X."/>
        </authorList>
    </citation>
    <scope>NUCLEOTIDE SEQUENCE [LARGE SCALE GENOMIC DNA]</scope>
</reference>
<accession>A0AAN7Q0D2</accession>
<dbReference type="Proteomes" id="UP001353858">
    <property type="component" value="Unassembled WGS sequence"/>
</dbReference>
<name>A0AAN7Q0D2_9COLE</name>
<organism evidence="1 2">
    <name type="scientific">Aquatica leii</name>
    <dbReference type="NCBI Taxonomy" id="1421715"/>
    <lineage>
        <taxon>Eukaryota</taxon>
        <taxon>Metazoa</taxon>
        <taxon>Ecdysozoa</taxon>
        <taxon>Arthropoda</taxon>
        <taxon>Hexapoda</taxon>
        <taxon>Insecta</taxon>
        <taxon>Pterygota</taxon>
        <taxon>Neoptera</taxon>
        <taxon>Endopterygota</taxon>
        <taxon>Coleoptera</taxon>
        <taxon>Polyphaga</taxon>
        <taxon>Elateriformia</taxon>
        <taxon>Elateroidea</taxon>
        <taxon>Lampyridae</taxon>
        <taxon>Luciolinae</taxon>
        <taxon>Aquatica</taxon>
    </lineage>
</organism>
<sequence>MKQRARDTLAKLVQIFAEAVSVLEDLTRAEMPTEESAKRTLRNCKGPNMPNPRSLQKLVIEAVQCVVCKIRCRTKKNANYSMGESQQQRLEAVKTNNVFRQSHCDTKDEAKCGHRSCT</sequence>
<dbReference type="AlphaFoldDB" id="A0AAN7Q0D2"/>
<dbReference type="EMBL" id="JARPUR010000002">
    <property type="protein sequence ID" value="KAK4882079.1"/>
    <property type="molecule type" value="Genomic_DNA"/>
</dbReference>
<evidence type="ECO:0000313" key="2">
    <source>
        <dbReference type="Proteomes" id="UP001353858"/>
    </source>
</evidence>
<evidence type="ECO:0000313" key="1">
    <source>
        <dbReference type="EMBL" id="KAK4882079.1"/>
    </source>
</evidence>
<protein>
    <submittedName>
        <fullName evidence="1">Uncharacterized protein</fullName>
    </submittedName>
</protein>